<keyword evidence="1" id="KW-1133">Transmembrane helix</keyword>
<organism evidence="2">
    <name type="scientific">Hubei odonate virus 10</name>
    <dbReference type="NCBI Taxonomy" id="1922991"/>
    <lineage>
        <taxon>Viruses</taxon>
        <taxon>Riboviria</taxon>
        <taxon>Orthornavirae</taxon>
        <taxon>Negarnaviricota</taxon>
        <taxon>Haploviricotina</taxon>
        <taxon>Monjiviricetes</taxon>
        <taxon>Mononegavirales</taxon>
        <taxon>Lispiviridae</taxon>
        <taxon>Damravirus</taxon>
        <taxon>Damravirus dentatis</taxon>
    </lineage>
</organism>
<reference evidence="2" key="1">
    <citation type="journal article" date="2016" name="Nature">
        <title>Redefining the invertebrate RNA virosphere.</title>
        <authorList>
            <person name="Shi M."/>
            <person name="Lin X.D."/>
            <person name="Tian J.H."/>
            <person name="Chen L.J."/>
            <person name="Chen X."/>
            <person name="Li C.X."/>
            <person name="Qin X.C."/>
            <person name="Li J."/>
            <person name="Cao J.P."/>
            <person name="Eden J.S."/>
            <person name="Buchmann J."/>
            <person name="Wang W."/>
            <person name="Xu J."/>
            <person name="Holmes E.C."/>
            <person name="Zhang Y.Z."/>
        </authorList>
    </citation>
    <scope>NUCLEOTIDE SEQUENCE [LARGE SCALE GENOMIC DNA]</scope>
    <source>
        <strain evidence="2">QTM133243</strain>
    </source>
</reference>
<protein>
    <submittedName>
        <fullName evidence="2">Uncharacterized protein</fullName>
    </submittedName>
</protein>
<evidence type="ECO:0000313" key="2">
    <source>
        <dbReference type="EMBL" id="APG78698.1"/>
    </source>
</evidence>
<sequence>MKQYHYSYQYLYFCIFVFISLIKRQVKQSSLNCTAFYLNFYPLSFLRMTTSSLTSLDSARTYISLYQLRFRLMNSETLQSVNVIIPVCRGPPVSKIADEVNTLMRRCVGMSRYIVGSPCKLYLMPDEDIVNDLKNRFNMEFLMPINQSGFFVNVSKISGISNSMLIEIGELIPEIASVIMTMELADHLIEYNWE</sequence>
<evidence type="ECO:0000256" key="1">
    <source>
        <dbReference type="SAM" id="Phobius"/>
    </source>
</evidence>
<keyword evidence="1" id="KW-0812">Transmembrane</keyword>
<dbReference type="GeneID" id="30854318"/>
<proteinExistence type="predicted"/>
<evidence type="ECO:0000313" key="3">
    <source>
        <dbReference type="Proteomes" id="UP000204289"/>
    </source>
</evidence>
<keyword evidence="1" id="KW-0472">Membrane</keyword>
<dbReference type="RefSeq" id="YP_009336921.1">
    <property type="nucleotide sequence ID" value="NC_032944.1"/>
</dbReference>
<feature type="transmembrane region" description="Helical" evidence="1">
    <location>
        <begin position="6"/>
        <end position="22"/>
    </location>
</feature>
<keyword evidence="3" id="KW-1185">Reference proteome</keyword>
<accession>A0A1L3KMT8</accession>
<dbReference type="KEGG" id="vg:30854318"/>
<dbReference type="EMBL" id="KX884418">
    <property type="protein sequence ID" value="APG78698.1"/>
    <property type="molecule type" value="Genomic_RNA"/>
</dbReference>
<dbReference type="Proteomes" id="UP000204289">
    <property type="component" value="Segment"/>
</dbReference>
<name>A0A1L3KMT8_9MONO</name>